<dbReference type="AlphaFoldDB" id="A0A6H5IDM1"/>
<evidence type="ECO:0000256" key="1">
    <source>
        <dbReference type="SAM" id="MobiDB-lite"/>
    </source>
</evidence>
<sequence length="574" mass="64542">MCNSNSGGADDQASNGDGDGGGGASIVFSLGRTRKKGTREKSPRRGICTKDRSTARAYYIIYTPDTSQSTGDINLSRTRGCVMRARAIYILVNLHYASSSSETRYNHEGPLPCCLPYIVQCSEYYLRASRSSRELHGRSDNFKDYAYATRHIWRRRKFIVIVTKRGHFAKFLTPFSRSPPAHAVTPREKTIDNVSPNTSGSGGPMYDGHTYYIDLRLLYHRVEPRGDKTRTALLRADVCLHAACMTHERKKVGDASAGVRRLCAISVVSPSSCCAAVYSKSVKKWQKAKVLLSIAPVRRWRRRWWCSGARYKGTRPQFYAHCCCLARNESAKNLLPPWSGYFFFRSFTAHTIVLIIIQCTEPRVCVYARGESPRRRGDDKPKRSRSANSFLLLPRGLFHDVTQSKRLITLSRQRLLPPGGQGTGDLCIIMYSEEESNVKILSVNYCSTAEDLSESPDRILLKFFFTKISWLTSCEAPAIEFSTYNKQWARITHRPIGKCSGEDAKKINVSISRSRGSFVFLLHARAFAFCQANLTCFRKSIYERLEQEDRARPAAAVLLATASVSVLDSESPTT</sequence>
<proteinExistence type="predicted"/>
<protein>
    <submittedName>
        <fullName evidence="2">Uncharacterized protein</fullName>
    </submittedName>
</protein>
<feature type="compositionally biased region" description="Low complexity" evidence="1">
    <location>
        <begin position="1"/>
        <end position="16"/>
    </location>
</feature>
<name>A0A6H5IDM1_9HYME</name>
<feature type="region of interest" description="Disordered" evidence="1">
    <location>
        <begin position="1"/>
        <end position="22"/>
    </location>
</feature>
<dbReference type="EMBL" id="CADCXV010000806">
    <property type="protein sequence ID" value="CAB0036043.1"/>
    <property type="molecule type" value="Genomic_DNA"/>
</dbReference>
<keyword evidence="3" id="KW-1185">Reference proteome</keyword>
<organism evidence="2 3">
    <name type="scientific">Trichogramma brassicae</name>
    <dbReference type="NCBI Taxonomy" id="86971"/>
    <lineage>
        <taxon>Eukaryota</taxon>
        <taxon>Metazoa</taxon>
        <taxon>Ecdysozoa</taxon>
        <taxon>Arthropoda</taxon>
        <taxon>Hexapoda</taxon>
        <taxon>Insecta</taxon>
        <taxon>Pterygota</taxon>
        <taxon>Neoptera</taxon>
        <taxon>Endopterygota</taxon>
        <taxon>Hymenoptera</taxon>
        <taxon>Apocrita</taxon>
        <taxon>Proctotrupomorpha</taxon>
        <taxon>Chalcidoidea</taxon>
        <taxon>Trichogrammatidae</taxon>
        <taxon>Trichogramma</taxon>
    </lineage>
</organism>
<gene>
    <name evidence="2" type="ORF">TBRA_LOCUS7925</name>
</gene>
<accession>A0A6H5IDM1</accession>
<reference evidence="2 3" key="1">
    <citation type="submission" date="2020-02" db="EMBL/GenBank/DDBJ databases">
        <authorList>
            <person name="Ferguson B K."/>
        </authorList>
    </citation>
    <scope>NUCLEOTIDE SEQUENCE [LARGE SCALE GENOMIC DNA]</scope>
</reference>
<feature type="region of interest" description="Disordered" evidence="1">
    <location>
        <begin position="180"/>
        <end position="199"/>
    </location>
</feature>
<evidence type="ECO:0000313" key="3">
    <source>
        <dbReference type="Proteomes" id="UP000479190"/>
    </source>
</evidence>
<dbReference type="Proteomes" id="UP000479190">
    <property type="component" value="Unassembled WGS sequence"/>
</dbReference>
<evidence type="ECO:0000313" key="2">
    <source>
        <dbReference type="EMBL" id="CAB0036043.1"/>
    </source>
</evidence>